<feature type="region of interest" description="Disordered" evidence="1">
    <location>
        <begin position="1"/>
        <end position="30"/>
    </location>
</feature>
<dbReference type="EMBL" id="HBEK01015324">
    <property type="protein sequence ID" value="CAD8398334.1"/>
    <property type="molecule type" value="Transcribed_RNA"/>
</dbReference>
<name>A0A7S0BN02_9RHOD</name>
<accession>A0A7S0BN02</accession>
<sequence length="418" mass="47007">MLPSRRQGTRGDRGNTVSKRGVSKHESAKKTQFRLRLHDQNYLGGDELLVNPDFFPDVREGDMVRISVMENEDQNSEKLPESVVLKVSSVKRLPAEISILSVVADIFKLSAQMIVEVEKVPKESALVESVELTLKDQYISSSEMWRLKLFLADSWLHIHKQLAMGLVKVRVKDLRTENESVNGGLVSTETTITFRSKSANLFWLVQISREMWEQAGDGRLHYELLYELIQKIAETWNEADVNHTLTVVFFARVFVGGTGRNDDAQGESKSNSRFFDVFKVVLDKVKSSDFSKDSASILRRIKHEFSVFPSTVNWAPTGGFHDESEKGAHSSEYGTLSSAMEGNTLEALNLTLNNWSDLKMDRAFPYTGTSIILMTAGNGVLKVDKFLAEITRRRLLDTGMDRLQSAVYACFDAASHGI</sequence>
<dbReference type="PANTHER" id="PTHR13179">
    <property type="entry name" value="DEP DOMAIN CONTAINING PROTEIN 5"/>
    <property type="match status" value="1"/>
</dbReference>
<reference evidence="4" key="1">
    <citation type="submission" date="2021-01" db="EMBL/GenBank/DDBJ databases">
        <authorList>
            <person name="Corre E."/>
            <person name="Pelletier E."/>
            <person name="Niang G."/>
            <person name="Scheremetjew M."/>
            <person name="Finn R."/>
            <person name="Kale V."/>
            <person name="Holt S."/>
            <person name="Cochrane G."/>
            <person name="Meng A."/>
            <person name="Brown T."/>
            <person name="Cohen L."/>
        </authorList>
    </citation>
    <scope>NUCLEOTIDE SEQUENCE</scope>
    <source>
        <strain evidence="4">UTEX LB 2760</strain>
    </source>
</reference>
<proteinExistence type="predicted"/>
<dbReference type="InterPro" id="IPR027244">
    <property type="entry name" value="IML1"/>
</dbReference>
<dbReference type="AlphaFoldDB" id="A0A7S0BN02"/>
<evidence type="ECO:0000313" key="4">
    <source>
        <dbReference type="EMBL" id="CAD8398334.1"/>
    </source>
</evidence>
<dbReference type="GO" id="GO:0010508">
    <property type="term" value="P:positive regulation of autophagy"/>
    <property type="evidence" value="ECO:0007669"/>
    <property type="project" value="TreeGrafter"/>
</dbReference>
<dbReference type="InterPro" id="IPR055213">
    <property type="entry name" value="IML1_double_psi_beta_barrel"/>
</dbReference>
<evidence type="ECO:0000259" key="2">
    <source>
        <dbReference type="Pfam" id="PF12257"/>
    </source>
</evidence>
<dbReference type="GO" id="GO:0005096">
    <property type="term" value="F:GTPase activator activity"/>
    <property type="evidence" value="ECO:0007669"/>
    <property type="project" value="InterPro"/>
</dbReference>
<feature type="domain" description="Vacuolar membrane-associated protein Iml1 N-terminal" evidence="2">
    <location>
        <begin position="130"/>
        <end position="400"/>
    </location>
</feature>
<feature type="domain" description="IML1 N-terminal double psi beta-barrel" evidence="3">
    <location>
        <begin position="32"/>
        <end position="117"/>
    </location>
</feature>
<dbReference type="InterPro" id="IPR048255">
    <property type="entry name" value="IML1_N"/>
</dbReference>
<evidence type="ECO:0000259" key="3">
    <source>
        <dbReference type="Pfam" id="PF23013"/>
    </source>
</evidence>
<evidence type="ECO:0000256" key="1">
    <source>
        <dbReference type="SAM" id="MobiDB-lite"/>
    </source>
</evidence>
<gene>
    <name evidence="4" type="ORF">RMAR0315_LOCUS8325</name>
</gene>
<dbReference type="PANTHER" id="PTHR13179:SF8">
    <property type="entry name" value="GATOR COMPLEX PROTEIN DEPDC5"/>
    <property type="match status" value="1"/>
</dbReference>
<dbReference type="Pfam" id="PF23013">
    <property type="entry name" value="IML1_N"/>
    <property type="match status" value="1"/>
</dbReference>
<dbReference type="Pfam" id="PF12257">
    <property type="entry name" value="IML1"/>
    <property type="match status" value="1"/>
</dbReference>
<organism evidence="4">
    <name type="scientific">Rhodosorus marinus</name>
    <dbReference type="NCBI Taxonomy" id="101924"/>
    <lineage>
        <taxon>Eukaryota</taxon>
        <taxon>Rhodophyta</taxon>
        <taxon>Stylonematophyceae</taxon>
        <taxon>Stylonematales</taxon>
        <taxon>Stylonemataceae</taxon>
        <taxon>Rhodosorus</taxon>
    </lineage>
</organism>
<protein>
    <submittedName>
        <fullName evidence="4">Uncharacterized protein</fullName>
    </submittedName>
</protein>
<dbReference type="GO" id="GO:1990130">
    <property type="term" value="C:GATOR1 complex"/>
    <property type="evidence" value="ECO:0007669"/>
    <property type="project" value="TreeGrafter"/>
</dbReference>
<dbReference type="GO" id="GO:1904262">
    <property type="term" value="P:negative regulation of TORC1 signaling"/>
    <property type="evidence" value="ECO:0007669"/>
    <property type="project" value="TreeGrafter"/>
</dbReference>